<name>A0A8J3G7P6_9BACT</name>
<keyword evidence="2" id="KW-1185">Reference proteome</keyword>
<dbReference type="Proteomes" id="UP000598271">
    <property type="component" value="Unassembled WGS sequence"/>
</dbReference>
<evidence type="ECO:0000313" key="1">
    <source>
        <dbReference type="EMBL" id="GHB57522.1"/>
    </source>
</evidence>
<dbReference type="RefSeq" id="WP_229580321.1">
    <property type="nucleotide sequence ID" value="NZ_BMXF01000001.1"/>
</dbReference>
<protein>
    <submittedName>
        <fullName evidence="1">Uncharacterized protein</fullName>
    </submittedName>
</protein>
<reference evidence="1 2" key="1">
    <citation type="journal article" date="2014" name="Int. J. Syst. Evol. Microbiol.">
        <title>Complete genome sequence of Corynebacterium casei LMG S-19264T (=DSM 44701T), isolated from a smear-ripened cheese.</title>
        <authorList>
            <consortium name="US DOE Joint Genome Institute (JGI-PGF)"/>
            <person name="Walter F."/>
            <person name="Albersmeier A."/>
            <person name="Kalinowski J."/>
            <person name="Ruckert C."/>
        </authorList>
    </citation>
    <scope>NUCLEOTIDE SEQUENCE [LARGE SCALE GENOMIC DNA]</scope>
    <source>
        <strain evidence="1 2">KCTC 12866</strain>
    </source>
</reference>
<proteinExistence type="predicted"/>
<organism evidence="1 2">
    <name type="scientific">Persicitalea jodogahamensis</name>
    <dbReference type="NCBI Taxonomy" id="402147"/>
    <lineage>
        <taxon>Bacteria</taxon>
        <taxon>Pseudomonadati</taxon>
        <taxon>Bacteroidota</taxon>
        <taxon>Cytophagia</taxon>
        <taxon>Cytophagales</taxon>
        <taxon>Spirosomataceae</taxon>
        <taxon>Persicitalea</taxon>
    </lineage>
</organism>
<sequence>MTLTQVYRKKTSLSEIRSSIRASLIAKINANQEVFASLTRTGDQYGGNVFANRNYQTGSQFLTREPAPLIPFREEVEEPDKLYYKNRYSVLYLLKDQYQHIGCSTREEAQATIKTLFNDQDRFVVGVYDDRTELFEWDAALRDEYEKASMKDQGRSGEQIIRIAQALRRRDSSWDSADFNRPSFFA</sequence>
<accession>A0A8J3G7P6</accession>
<comment type="caution">
    <text evidence="1">The sequence shown here is derived from an EMBL/GenBank/DDBJ whole genome shotgun (WGS) entry which is preliminary data.</text>
</comment>
<dbReference type="AlphaFoldDB" id="A0A8J3G7P6"/>
<gene>
    <name evidence="1" type="ORF">GCM10007390_08680</name>
</gene>
<dbReference type="EMBL" id="BMXF01000001">
    <property type="protein sequence ID" value="GHB57522.1"/>
    <property type="molecule type" value="Genomic_DNA"/>
</dbReference>
<evidence type="ECO:0000313" key="2">
    <source>
        <dbReference type="Proteomes" id="UP000598271"/>
    </source>
</evidence>